<dbReference type="GO" id="GO:0015562">
    <property type="term" value="F:efflux transmembrane transporter activity"/>
    <property type="evidence" value="ECO:0007669"/>
    <property type="project" value="InterPro"/>
</dbReference>
<evidence type="ECO:0000313" key="2">
    <source>
        <dbReference type="EMBL" id="CCD03014.1"/>
    </source>
</evidence>
<dbReference type="Gene3D" id="1.20.1600.10">
    <property type="entry name" value="Outer membrane efflux proteins (OEP)"/>
    <property type="match status" value="1"/>
</dbReference>
<protein>
    <submittedName>
        <fullName evidence="2">Outer membrane protein oprM</fullName>
    </submittedName>
</protein>
<comment type="similarity">
    <text evidence="1">Belongs to the outer membrane factor (OMF) (TC 1.B.17) family.</text>
</comment>
<proteinExistence type="inferred from homology"/>
<dbReference type="KEGG" id="abs:AZOBR_p350030"/>
<keyword evidence="2" id="KW-0614">Plasmid</keyword>
<dbReference type="Pfam" id="PF02321">
    <property type="entry name" value="OEP"/>
    <property type="match status" value="1"/>
</dbReference>
<organism evidence="2 3">
    <name type="scientific">Azospirillum baldaniorum</name>
    <dbReference type="NCBI Taxonomy" id="1064539"/>
    <lineage>
        <taxon>Bacteria</taxon>
        <taxon>Pseudomonadati</taxon>
        <taxon>Pseudomonadota</taxon>
        <taxon>Alphaproteobacteria</taxon>
        <taxon>Rhodospirillales</taxon>
        <taxon>Azospirillaceae</taxon>
        <taxon>Azospirillum</taxon>
    </lineage>
</organism>
<geneLocation type="plasmid" evidence="2 3">
    <name>AZOBR_p3</name>
</geneLocation>
<sequence length="244" mass="26131">MAQARNALQLLIGVEPPADLPDALPLERQAVTLHSPAGLSSDLLLRRLGILQAEQALIAANADIGAARAAFFPRLSLTTSLGYVSPAMAGLFGADHGAWTFAPQITLPLFQGGRLNSELRLAGLRKSAAVAEYECAIQIAFRKVADGLAGQATFRRQIEAQTRVVTSAERRVELSSRRYRAGVEGRLDLLDSQRQLHAEWQALLDLRRDELGNAVALYKALGGAMDDDEPATPSLGAVSPSKRG</sequence>
<dbReference type="InterPro" id="IPR010131">
    <property type="entry name" value="MdtP/NodT-like"/>
</dbReference>
<dbReference type="Proteomes" id="UP000007319">
    <property type="component" value="Plasmid AZOBR_p3"/>
</dbReference>
<dbReference type="PANTHER" id="PTHR30203:SF32">
    <property type="entry name" value="CATION EFFLUX SYSTEM PROTEIN CUSC"/>
    <property type="match status" value="1"/>
</dbReference>
<accession>A0A9P1K029</accession>
<evidence type="ECO:0000256" key="1">
    <source>
        <dbReference type="ARBA" id="ARBA00007613"/>
    </source>
</evidence>
<reference evidence="2 3" key="1">
    <citation type="journal article" date="2011" name="PLoS Genet.">
        <title>Azospirillum genomes reveal transition of bacteria from aquatic to terrestrial environments.</title>
        <authorList>
            <person name="Wisniewski-Dye F."/>
            <person name="Borziak K."/>
            <person name="Khalsa-Moyers G."/>
            <person name="Alexandre G."/>
            <person name="Sukharnikov L.O."/>
            <person name="Wuichet K."/>
            <person name="Hurst G.B."/>
            <person name="McDonald W.H."/>
            <person name="Robertson J.S."/>
            <person name="Barbe V."/>
            <person name="Calteau A."/>
            <person name="Rouy Z."/>
            <person name="Mangenot S."/>
            <person name="Prigent-Combaret C."/>
            <person name="Normand P."/>
            <person name="Boyer M."/>
            <person name="Siguier P."/>
            <person name="Dessaux Y."/>
            <person name="Elmerich C."/>
            <person name="Condemine G."/>
            <person name="Krishnen G."/>
            <person name="Kennedy I."/>
            <person name="Paterson A.H."/>
            <person name="Gonzalez V."/>
            <person name="Mavingui P."/>
            <person name="Zhulin I.B."/>
        </authorList>
    </citation>
    <scope>NUCLEOTIDE SEQUENCE [LARGE SCALE GENOMIC DNA]</scope>
    <source>
        <strain evidence="2 3">Sp245</strain>
    </source>
</reference>
<dbReference type="InterPro" id="IPR003423">
    <property type="entry name" value="OMP_efflux"/>
</dbReference>
<dbReference type="SUPFAM" id="SSF56954">
    <property type="entry name" value="Outer membrane efflux proteins (OEP)"/>
    <property type="match status" value="1"/>
</dbReference>
<name>A0A9P1K029_9PROT</name>
<keyword evidence="3" id="KW-1185">Reference proteome</keyword>
<dbReference type="AlphaFoldDB" id="A0A9P1K029"/>
<gene>
    <name evidence="2" type="ORF">AZOBR_p350030</name>
</gene>
<dbReference type="EMBL" id="HE577330">
    <property type="protein sequence ID" value="CCD03014.1"/>
    <property type="molecule type" value="Genomic_DNA"/>
</dbReference>
<dbReference type="PANTHER" id="PTHR30203">
    <property type="entry name" value="OUTER MEMBRANE CATION EFFLUX PROTEIN"/>
    <property type="match status" value="1"/>
</dbReference>
<evidence type="ECO:0000313" key="3">
    <source>
        <dbReference type="Proteomes" id="UP000007319"/>
    </source>
</evidence>